<dbReference type="SUPFAM" id="SSF161098">
    <property type="entry name" value="MetI-like"/>
    <property type="match status" value="1"/>
</dbReference>
<dbReference type="Gene3D" id="1.10.3720.10">
    <property type="entry name" value="MetI-like"/>
    <property type="match status" value="1"/>
</dbReference>
<keyword evidence="9" id="KW-1185">Reference proteome</keyword>
<comment type="similarity">
    <text evidence="6">Belongs to the binding-protein-dependent transport system permease family.</text>
</comment>
<feature type="transmembrane region" description="Helical" evidence="6">
    <location>
        <begin position="104"/>
        <end position="123"/>
    </location>
</feature>
<protein>
    <submittedName>
        <fullName evidence="8">Amino acid ABC transporter permease</fullName>
    </submittedName>
</protein>
<evidence type="ECO:0000256" key="1">
    <source>
        <dbReference type="ARBA" id="ARBA00004141"/>
    </source>
</evidence>
<dbReference type="PANTHER" id="PTHR30614">
    <property type="entry name" value="MEMBRANE COMPONENT OF AMINO ACID ABC TRANSPORTER"/>
    <property type="match status" value="1"/>
</dbReference>
<dbReference type="GO" id="GO:0005886">
    <property type="term" value="C:plasma membrane"/>
    <property type="evidence" value="ECO:0007669"/>
    <property type="project" value="UniProtKB-SubCell"/>
</dbReference>
<keyword evidence="6" id="KW-0813">Transport</keyword>
<evidence type="ECO:0000256" key="5">
    <source>
        <dbReference type="ARBA" id="ARBA00023136"/>
    </source>
</evidence>
<accession>A0A8E3ZI37</accession>
<dbReference type="GO" id="GO:0055085">
    <property type="term" value="P:transmembrane transport"/>
    <property type="evidence" value="ECO:0007669"/>
    <property type="project" value="InterPro"/>
</dbReference>
<dbReference type="EMBL" id="AP019697">
    <property type="protein sequence ID" value="BBK24530.1"/>
    <property type="molecule type" value="Genomic_DNA"/>
</dbReference>
<keyword evidence="2 6" id="KW-0812">Transmembrane</keyword>
<reference evidence="9" key="1">
    <citation type="submission" date="2019-05" db="EMBL/GenBank/DDBJ databases">
        <title>Complete genome sequencing of Dialister sp. strain 5BBH33.</title>
        <authorList>
            <person name="Sakamoto M."/>
            <person name="Murakami T."/>
            <person name="Mori H."/>
        </authorList>
    </citation>
    <scope>NUCLEOTIDE SEQUENCE [LARGE SCALE GENOMIC DNA]</scope>
    <source>
        <strain evidence="9">5BBH33</strain>
    </source>
</reference>
<dbReference type="InterPro" id="IPR035906">
    <property type="entry name" value="MetI-like_sf"/>
</dbReference>
<dbReference type="PROSITE" id="PS50928">
    <property type="entry name" value="ABC_TM1"/>
    <property type="match status" value="1"/>
</dbReference>
<dbReference type="KEGG" id="dho:Dia5BBH33_04650"/>
<dbReference type="PANTHER" id="PTHR30614:SF0">
    <property type="entry name" value="L-CYSTINE TRANSPORT SYSTEM PERMEASE PROTEIN TCYL"/>
    <property type="match status" value="1"/>
</dbReference>
<proteinExistence type="inferred from homology"/>
<dbReference type="InterPro" id="IPR043429">
    <property type="entry name" value="ArtM/GltK/GlnP/TcyL/YhdX-like"/>
</dbReference>
<comment type="subcellular location">
    <subcellularLocation>
        <location evidence="6">Cell membrane</location>
        <topology evidence="6">Multi-pass membrane protein</topology>
    </subcellularLocation>
    <subcellularLocation>
        <location evidence="1">Membrane</location>
        <topology evidence="1">Multi-pass membrane protein</topology>
    </subcellularLocation>
</comment>
<dbReference type="RefSeq" id="WP_022383130.1">
    <property type="nucleotide sequence ID" value="NZ_AP019697.1"/>
</dbReference>
<evidence type="ECO:0000256" key="4">
    <source>
        <dbReference type="ARBA" id="ARBA00022989"/>
    </source>
</evidence>
<dbReference type="Pfam" id="PF00528">
    <property type="entry name" value="BPD_transp_1"/>
    <property type="match status" value="1"/>
</dbReference>
<keyword evidence="4 6" id="KW-1133">Transmembrane helix</keyword>
<evidence type="ECO:0000313" key="9">
    <source>
        <dbReference type="Proteomes" id="UP000320585"/>
    </source>
</evidence>
<sequence>MELDLSFMEEALPFLIKAIPVTIFITAATLILSLVPAFLMAEKRVRGGGKGKAEKLIMLYISFIRGTPLVLQVLLVYALMPSILNSIVKALGLPIDVFHDINPLWYAVTVFTINTTALLSEIFRSAMLAVPEGQMEAGLTIGLSRFQTWIHVVVPQALTSALPNLCNLTVNLIKGTSLAFFMGIKDIMAAAKIQAAFGYNYIEAYLEVFILYIAICTIVQVVYKIFEKRAGLYRAAGQEG</sequence>
<dbReference type="AlphaFoldDB" id="A0A8E3ZI37"/>
<evidence type="ECO:0000256" key="6">
    <source>
        <dbReference type="RuleBase" id="RU363032"/>
    </source>
</evidence>
<feature type="domain" description="ABC transmembrane type-1" evidence="7">
    <location>
        <begin position="19"/>
        <end position="220"/>
    </location>
</feature>
<organism evidence="8 9">
    <name type="scientific">Dialister hominis</name>
    <dbReference type="NCBI Taxonomy" id="2582419"/>
    <lineage>
        <taxon>Bacteria</taxon>
        <taxon>Bacillati</taxon>
        <taxon>Bacillota</taxon>
        <taxon>Negativicutes</taxon>
        <taxon>Veillonellales</taxon>
        <taxon>Veillonellaceae</taxon>
        <taxon>Dialister</taxon>
    </lineage>
</organism>
<gene>
    <name evidence="8" type="ORF">Dia5BBH33_04650</name>
</gene>
<feature type="transmembrane region" description="Helical" evidence="6">
    <location>
        <begin position="12"/>
        <end position="35"/>
    </location>
</feature>
<dbReference type="OrthoDB" id="9805999at2"/>
<name>A0A8E3ZI37_9FIRM</name>
<dbReference type="GeneID" id="92715682"/>
<evidence type="ECO:0000313" key="8">
    <source>
        <dbReference type="EMBL" id="BBK24530.1"/>
    </source>
</evidence>
<dbReference type="InterPro" id="IPR000515">
    <property type="entry name" value="MetI-like"/>
</dbReference>
<feature type="transmembrane region" description="Helical" evidence="6">
    <location>
        <begin position="56"/>
        <end position="84"/>
    </location>
</feature>
<evidence type="ECO:0000259" key="7">
    <source>
        <dbReference type="PROSITE" id="PS50928"/>
    </source>
</evidence>
<feature type="transmembrane region" description="Helical" evidence="6">
    <location>
        <begin position="208"/>
        <end position="226"/>
    </location>
</feature>
<evidence type="ECO:0000256" key="2">
    <source>
        <dbReference type="ARBA" id="ARBA00022692"/>
    </source>
</evidence>
<evidence type="ECO:0000256" key="3">
    <source>
        <dbReference type="ARBA" id="ARBA00022970"/>
    </source>
</evidence>
<keyword evidence="3" id="KW-0029">Amino-acid transport</keyword>
<dbReference type="GO" id="GO:0006865">
    <property type="term" value="P:amino acid transport"/>
    <property type="evidence" value="ECO:0007669"/>
    <property type="project" value="UniProtKB-KW"/>
</dbReference>
<dbReference type="CDD" id="cd06261">
    <property type="entry name" value="TM_PBP2"/>
    <property type="match status" value="1"/>
</dbReference>
<keyword evidence="5 6" id="KW-0472">Membrane</keyword>
<dbReference type="Proteomes" id="UP000320585">
    <property type="component" value="Chromosome"/>
</dbReference>